<dbReference type="OrthoDB" id="2298855at2"/>
<sequence>MPLLTIAIDAVAALLYYFQLNNPGSVQYLFGLVGQIIITIVLIVITFSYQGPRLSRFRDINFVRPFTFRYSIIIISMLLNAFLLFLYFLNYLGINPVVFSSY</sequence>
<dbReference type="RefSeq" id="WP_057756000.1">
    <property type="nucleotide sequence ID" value="NZ_AYYK01000004.1"/>
</dbReference>
<feature type="transmembrane region" description="Helical" evidence="1">
    <location>
        <begin position="28"/>
        <end position="49"/>
    </location>
</feature>
<evidence type="ECO:0000313" key="3">
    <source>
        <dbReference type="Proteomes" id="UP000051813"/>
    </source>
</evidence>
<dbReference type="PATRIC" id="fig|1423738.3.peg.1750"/>
<proteinExistence type="predicted"/>
<keyword evidence="1" id="KW-1133">Transmembrane helix</keyword>
<dbReference type="Proteomes" id="UP000051813">
    <property type="component" value="Unassembled WGS sequence"/>
</dbReference>
<accession>A0A0R2BKX4</accession>
<dbReference type="STRING" id="1423738.FC84_GL001722"/>
<keyword evidence="1" id="KW-0812">Transmembrane</keyword>
<keyword evidence="3" id="KW-1185">Reference proteome</keyword>
<gene>
    <name evidence="2" type="ORF">FC84_GL001722</name>
</gene>
<evidence type="ECO:0000256" key="1">
    <source>
        <dbReference type="SAM" id="Phobius"/>
    </source>
</evidence>
<feature type="transmembrane region" description="Helical" evidence="1">
    <location>
        <begin position="70"/>
        <end position="92"/>
    </location>
</feature>
<evidence type="ECO:0000313" key="2">
    <source>
        <dbReference type="EMBL" id="KRM79541.1"/>
    </source>
</evidence>
<comment type="caution">
    <text evidence="2">The sequence shown here is derived from an EMBL/GenBank/DDBJ whole genome shotgun (WGS) entry which is preliminary data.</text>
</comment>
<reference evidence="2 3" key="1">
    <citation type="journal article" date="2015" name="Genome Announc.">
        <title>Expanding the biotechnology potential of lactobacilli through comparative genomics of 213 strains and associated genera.</title>
        <authorList>
            <person name="Sun Z."/>
            <person name="Harris H.M."/>
            <person name="McCann A."/>
            <person name="Guo C."/>
            <person name="Argimon S."/>
            <person name="Zhang W."/>
            <person name="Yang X."/>
            <person name="Jeffery I.B."/>
            <person name="Cooney J.C."/>
            <person name="Kagawa T.F."/>
            <person name="Liu W."/>
            <person name="Song Y."/>
            <person name="Salvetti E."/>
            <person name="Wrobel A."/>
            <person name="Rasinkangas P."/>
            <person name="Parkhill J."/>
            <person name="Rea M.C."/>
            <person name="O'Sullivan O."/>
            <person name="Ritari J."/>
            <person name="Douillard F.P."/>
            <person name="Paul Ross R."/>
            <person name="Yang R."/>
            <person name="Briner A.E."/>
            <person name="Felis G.E."/>
            <person name="de Vos W.M."/>
            <person name="Barrangou R."/>
            <person name="Klaenhammer T.R."/>
            <person name="Caufield P.W."/>
            <person name="Cui Y."/>
            <person name="Zhang H."/>
            <person name="O'Toole P.W."/>
        </authorList>
    </citation>
    <scope>NUCLEOTIDE SEQUENCE [LARGE SCALE GENOMIC DNA]</scope>
    <source>
        <strain evidence="2 3">DSM 20335</strain>
    </source>
</reference>
<keyword evidence="1" id="KW-0472">Membrane</keyword>
<name>A0A0R2BKX4_9LACO</name>
<dbReference type="AlphaFoldDB" id="A0A0R2BKX4"/>
<protein>
    <submittedName>
        <fullName evidence="2">Uncharacterized protein</fullName>
    </submittedName>
</protein>
<organism evidence="2 3">
    <name type="scientific">Lapidilactobacillus dextrinicus DSM 20335</name>
    <dbReference type="NCBI Taxonomy" id="1423738"/>
    <lineage>
        <taxon>Bacteria</taxon>
        <taxon>Bacillati</taxon>
        <taxon>Bacillota</taxon>
        <taxon>Bacilli</taxon>
        <taxon>Lactobacillales</taxon>
        <taxon>Lactobacillaceae</taxon>
        <taxon>Lapidilactobacillus</taxon>
    </lineage>
</organism>
<dbReference type="EMBL" id="AYYK01000004">
    <property type="protein sequence ID" value="KRM79541.1"/>
    <property type="molecule type" value="Genomic_DNA"/>
</dbReference>